<proteinExistence type="predicted"/>
<evidence type="ECO:0000313" key="6">
    <source>
        <dbReference type="Proteomes" id="UP000673383"/>
    </source>
</evidence>
<dbReference type="InterPro" id="IPR036259">
    <property type="entry name" value="MFS_trans_sf"/>
</dbReference>
<feature type="transmembrane region" description="Helical" evidence="4">
    <location>
        <begin position="79"/>
        <end position="96"/>
    </location>
</feature>
<feature type="transmembrane region" description="Helical" evidence="4">
    <location>
        <begin position="102"/>
        <end position="123"/>
    </location>
</feature>
<dbReference type="PANTHER" id="PTHR23523">
    <property type="match status" value="1"/>
</dbReference>
<dbReference type="SUPFAM" id="SSF103473">
    <property type="entry name" value="MFS general substrate transporter"/>
    <property type="match status" value="1"/>
</dbReference>
<dbReference type="Pfam" id="PF07690">
    <property type="entry name" value="MFS_1"/>
    <property type="match status" value="1"/>
</dbReference>
<feature type="transmembrane region" description="Helical" evidence="4">
    <location>
        <begin position="245"/>
        <end position="268"/>
    </location>
</feature>
<feature type="transmembrane region" description="Helical" evidence="4">
    <location>
        <begin position="303"/>
        <end position="325"/>
    </location>
</feature>
<dbReference type="InterPro" id="IPR052524">
    <property type="entry name" value="MFS_Cyanate_Porter"/>
</dbReference>
<keyword evidence="1 4" id="KW-0812">Transmembrane</keyword>
<gene>
    <name evidence="5" type="ORF">JOH49_006467</name>
</gene>
<feature type="transmembrane region" description="Helical" evidence="4">
    <location>
        <begin position="135"/>
        <end position="162"/>
    </location>
</feature>
<comment type="caution">
    <text evidence="5">The sequence shown here is derived from an EMBL/GenBank/DDBJ whole genome shotgun (WGS) entry which is preliminary data.</text>
</comment>
<evidence type="ECO:0000256" key="3">
    <source>
        <dbReference type="ARBA" id="ARBA00023136"/>
    </source>
</evidence>
<accession>A0A1E3EJ18</accession>
<organism evidence="5 6">
    <name type="scientific">Bradyrhizobium elkanii</name>
    <dbReference type="NCBI Taxonomy" id="29448"/>
    <lineage>
        <taxon>Bacteria</taxon>
        <taxon>Pseudomonadati</taxon>
        <taxon>Pseudomonadota</taxon>
        <taxon>Alphaproteobacteria</taxon>
        <taxon>Hyphomicrobiales</taxon>
        <taxon>Nitrobacteraceae</taxon>
        <taxon>Bradyrhizobium</taxon>
    </lineage>
</organism>
<feature type="transmembrane region" description="Helical" evidence="4">
    <location>
        <begin position="280"/>
        <end position="297"/>
    </location>
</feature>
<dbReference type="Gene3D" id="1.20.1250.20">
    <property type="entry name" value="MFS general substrate transporter like domains"/>
    <property type="match status" value="1"/>
</dbReference>
<reference evidence="5" key="1">
    <citation type="submission" date="2021-02" db="EMBL/GenBank/DDBJ databases">
        <title>Genomic Encyclopedia of Type Strains, Phase IV (KMG-V): Genome sequencing to study the core and pangenomes of soil and plant-associated prokaryotes.</title>
        <authorList>
            <person name="Whitman W."/>
        </authorList>
    </citation>
    <scope>NUCLEOTIDE SEQUENCE</scope>
    <source>
        <strain evidence="5">USDA 406</strain>
    </source>
</reference>
<dbReference type="EMBL" id="JAFICZ010000001">
    <property type="protein sequence ID" value="MBP1296714.1"/>
    <property type="molecule type" value="Genomic_DNA"/>
</dbReference>
<feature type="transmembrane region" description="Helical" evidence="4">
    <location>
        <begin position="369"/>
        <end position="389"/>
    </location>
</feature>
<keyword evidence="2 4" id="KW-1133">Transmembrane helix</keyword>
<keyword evidence="3 4" id="KW-0472">Membrane</keyword>
<evidence type="ECO:0000256" key="1">
    <source>
        <dbReference type="ARBA" id="ARBA00022692"/>
    </source>
</evidence>
<evidence type="ECO:0000313" key="5">
    <source>
        <dbReference type="EMBL" id="MBP1296714.1"/>
    </source>
</evidence>
<feature type="transmembrane region" description="Helical" evidence="4">
    <location>
        <begin position="209"/>
        <end position="233"/>
    </location>
</feature>
<protein>
    <submittedName>
        <fullName evidence="5">CP family cyanate transporter-like MFS transporter</fullName>
    </submittedName>
</protein>
<dbReference type="STRING" id="29448.QU41_22910"/>
<dbReference type="RefSeq" id="WP_050999551.1">
    <property type="nucleotide sequence ID" value="NZ_JAFICZ010000001.1"/>
</dbReference>
<feature type="transmembrane region" description="Helical" evidence="4">
    <location>
        <begin position="337"/>
        <end position="357"/>
    </location>
</feature>
<dbReference type="Proteomes" id="UP000673383">
    <property type="component" value="Unassembled WGS sequence"/>
</dbReference>
<feature type="transmembrane region" description="Helical" evidence="4">
    <location>
        <begin position="168"/>
        <end position="188"/>
    </location>
</feature>
<dbReference type="InterPro" id="IPR011701">
    <property type="entry name" value="MFS"/>
</dbReference>
<dbReference type="eggNOG" id="COG2807">
    <property type="taxonomic scope" value="Bacteria"/>
</dbReference>
<dbReference type="GO" id="GO:0022857">
    <property type="term" value="F:transmembrane transporter activity"/>
    <property type="evidence" value="ECO:0007669"/>
    <property type="project" value="InterPro"/>
</dbReference>
<sequence>MTMIAPMRTLGGQGLLLTGILLIASTLRAPITGVAPMLGMIGETSGIGAAEAGILTTLPLLAFAAISPVAAVLGRKWGIERSLFGALLVIAAGIALRSSGPVWALFAGTATIGAGIAVGNVLLPSLLKRDFPTRIASLTGAYAITSALAQALASVVAIPLAQLPGSNWHLSLASTLIFPLVALIAWAPQLGTHAAPTVEPASSPHRGRIWHSLLAWQVTGFLGLTSLVFYIIVGWLPAILVQAGYAAATAGTLHGVLQLATALPGLILGPMVRRMKDQRGIAIAVSLATCLSLLGLWQCPSLAMLWVALFGFGAGAAFILGLTFVSLRTSHSHQAAALSGMAQCLGYSLAAAGPPLAGLAHDATGGWEVALACCAVATVLMAVLGRSAGRAATI</sequence>
<name>A0A1E3EJ18_BRAEL</name>
<evidence type="ECO:0000256" key="2">
    <source>
        <dbReference type="ARBA" id="ARBA00022989"/>
    </source>
</evidence>
<dbReference type="AlphaFoldDB" id="A0A1E3EJ18"/>
<feature type="transmembrane region" description="Helical" evidence="4">
    <location>
        <begin position="52"/>
        <end position="72"/>
    </location>
</feature>
<dbReference type="PANTHER" id="PTHR23523:SF2">
    <property type="entry name" value="2-NITROIMIDAZOLE TRANSPORTER"/>
    <property type="match status" value="1"/>
</dbReference>
<evidence type="ECO:0000256" key="4">
    <source>
        <dbReference type="SAM" id="Phobius"/>
    </source>
</evidence>
<dbReference type="OrthoDB" id="5317164at2"/>